<dbReference type="GO" id="GO:0016891">
    <property type="term" value="F:RNA endonuclease activity producing 5'-phosphomonoesters, hydrolytic mechanism"/>
    <property type="evidence" value="ECO:0007669"/>
    <property type="project" value="TreeGrafter"/>
</dbReference>
<feature type="region of interest" description="Disordered" evidence="7">
    <location>
        <begin position="1"/>
        <end position="100"/>
    </location>
</feature>
<evidence type="ECO:0000256" key="7">
    <source>
        <dbReference type="SAM" id="MobiDB-lite"/>
    </source>
</evidence>
<feature type="domain" description="PLD phosphodiesterase" evidence="8">
    <location>
        <begin position="345"/>
        <end position="372"/>
    </location>
</feature>
<dbReference type="GO" id="GO:0006793">
    <property type="term" value="P:phosphorus metabolic process"/>
    <property type="evidence" value="ECO:0007669"/>
    <property type="project" value="UniProtKB-ARBA"/>
</dbReference>
<reference evidence="9 10" key="1">
    <citation type="submission" date="2015-06" db="EMBL/GenBank/DDBJ databases">
        <title>More than comparative genomics: Whole genome sequencing reveals elusive C. pecorum plasmid and re-evaluates genetic differences and phylogenetic relationships between C. pecorum from pig, cattle, sheep and koala hosts.</title>
        <authorList>
            <person name="Jelocnik M."/>
            <person name="Bachmann N.L."/>
            <person name="Kaltenboeck B."/>
            <person name="Waugh C."/>
            <person name="Woolford L."/>
            <person name="Speight N."/>
            <person name="Gillett A."/>
            <person name="Higgins D."/>
            <person name="Flanagan C."/>
            <person name="Myers G."/>
            <person name="Timms P."/>
            <person name="Polkinghorne A."/>
        </authorList>
    </citation>
    <scope>NUCLEOTIDE SEQUENCE [LARGE SCALE GENOMIC DNA]</scope>
    <source>
        <strain evidence="9 10">L1</strain>
    </source>
</reference>
<name>A0AA40PQ26_9CHLA</name>
<dbReference type="Proteomes" id="UP000054301">
    <property type="component" value="Unassembled WGS sequence"/>
</dbReference>
<dbReference type="PROSITE" id="PS50035">
    <property type="entry name" value="PLD"/>
    <property type="match status" value="2"/>
</dbReference>
<keyword evidence="5" id="KW-0442">Lipid degradation</keyword>
<evidence type="ECO:0000256" key="6">
    <source>
        <dbReference type="ARBA" id="ARBA00023098"/>
    </source>
</evidence>
<dbReference type="InterPro" id="IPR025202">
    <property type="entry name" value="PLD-like_dom"/>
</dbReference>
<dbReference type="SMART" id="SM00155">
    <property type="entry name" value="PLDc"/>
    <property type="match status" value="2"/>
</dbReference>
<comment type="similarity">
    <text evidence="2">Belongs to the phospholipase D family.</text>
</comment>
<evidence type="ECO:0000256" key="1">
    <source>
        <dbReference type="ARBA" id="ARBA00000798"/>
    </source>
</evidence>
<dbReference type="AlphaFoldDB" id="A0AA40PQ26"/>
<dbReference type="InterPro" id="IPR001736">
    <property type="entry name" value="PLipase_D/transphosphatidylase"/>
</dbReference>
<evidence type="ECO:0000313" key="9">
    <source>
        <dbReference type="EMBL" id="KTF28777.1"/>
    </source>
</evidence>
<dbReference type="InterPro" id="IPR051406">
    <property type="entry name" value="PLD_domain"/>
</dbReference>
<dbReference type="GO" id="GO:0016042">
    <property type="term" value="P:lipid catabolic process"/>
    <property type="evidence" value="ECO:0007669"/>
    <property type="project" value="UniProtKB-KW"/>
</dbReference>
<keyword evidence="6" id="KW-0443">Lipid metabolism</keyword>
<keyword evidence="4" id="KW-0378">Hydrolase</keyword>
<dbReference type="PANTHER" id="PTHR43856:SF1">
    <property type="entry name" value="MITOCHONDRIAL CARDIOLIPIN HYDROLASE"/>
    <property type="match status" value="1"/>
</dbReference>
<evidence type="ECO:0000256" key="3">
    <source>
        <dbReference type="ARBA" id="ARBA00012027"/>
    </source>
</evidence>
<dbReference type="Pfam" id="PF13091">
    <property type="entry name" value="PLDc_2"/>
    <property type="match status" value="2"/>
</dbReference>
<gene>
    <name evidence="9" type="ORF">cpL1_0813</name>
</gene>
<evidence type="ECO:0000256" key="2">
    <source>
        <dbReference type="ARBA" id="ARBA00008664"/>
    </source>
</evidence>
<evidence type="ECO:0000256" key="4">
    <source>
        <dbReference type="ARBA" id="ARBA00022801"/>
    </source>
</evidence>
<dbReference type="GO" id="GO:0004630">
    <property type="term" value="F:phospholipase D activity"/>
    <property type="evidence" value="ECO:0007669"/>
    <property type="project" value="UniProtKB-EC"/>
</dbReference>
<proteinExistence type="inferred from homology"/>
<feature type="compositionally biased region" description="Basic and acidic residues" evidence="7">
    <location>
        <begin position="30"/>
        <end position="65"/>
    </location>
</feature>
<comment type="caution">
    <text evidence="9">The sequence shown here is derived from an EMBL/GenBank/DDBJ whole genome shotgun (WGS) entry which is preliminary data.</text>
</comment>
<comment type="catalytic activity">
    <reaction evidence="1">
        <text>a 1,2-diacyl-sn-glycero-3-phosphocholine + H2O = a 1,2-diacyl-sn-glycero-3-phosphate + choline + H(+)</text>
        <dbReference type="Rhea" id="RHEA:14445"/>
        <dbReference type="ChEBI" id="CHEBI:15354"/>
        <dbReference type="ChEBI" id="CHEBI:15377"/>
        <dbReference type="ChEBI" id="CHEBI:15378"/>
        <dbReference type="ChEBI" id="CHEBI:57643"/>
        <dbReference type="ChEBI" id="CHEBI:58608"/>
        <dbReference type="EC" id="3.1.4.4"/>
    </reaction>
</comment>
<protein>
    <recommendedName>
        <fullName evidence="3">phospholipase D</fullName>
        <ecNumber evidence="3">3.1.4.4</ecNumber>
    </recommendedName>
</protein>
<dbReference type="SUPFAM" id="SSF56024">
    <property type="entry name" value="Phospholipase D/nuclease"/>
    <property type="match status" value="2"/>
</dbReference>
<feature type="compositionally biased region" description="Basic residues" evidence="7">
    <location>
        <begin position="79"/>
        <end position="89"/>
    </location>
</feature>
<feature type="domain" description="PLD phosphodiesterase" evidence="8">
    <location>
        <begin position="197"/>
        <end position="224"/>
    </location>
</feature>
<dbReference type="EMBL" id="LFRH01000003">
    <property type="protein sequence ID" value="KTF28777.1"/>
    <property type="molecule type" value="Genomic_DNA"/>
</dbReference>
<dbReference type="PANTHER" id="PTHR43856">
    <property type="entry name" value="CARDIOLIPIN HYDROLASE"/>
    <property type="match status" value="1"/>
</dbReference>
<evidence type="ECO:0000259" key="8">
    <source>
        <dbReference type="PROSITE" id="PS50035"/>
    </source>
</evidence>
<sequence length="422" mass="48637">MSTRSVGGASSRYHPYSGSDHHRHHHHHGSSREDRGFRRSEGTSRSSRDYYRRHGHEGESRESRRSDRHGHRSEGRRERERHHHRHHERRHEDVERRVHHAAVPRIPRQMVQGIDNRIQVFSTYPKTSVQPMEVICSAISEAKKKILLKIYHISSEKIIDLLVKQSANIPVCVHYQESPDLESLARGSQIMLDKREGDALLHKKTLLVDSNLVISGSANYTDLSLDRDINLVVKVLSSSLYKVVSSGRHGIANIENRQKVIYYPLHRTRNRIENVRPILDQLNEAQSSIQIAMHTLTQQDIMFALERAILRGVSVKIITDVKEKRLMYPLIKDMKLYSCVYERTCEGTLHSKVCCIDNRILLHGSANWTGGGLNKNLEDVFIIYPLTENQVQSFMELWKFLEENSRPFSPDSEQPSTSSSAT</sequence>
<organism evidence="9 10">
    <name type="scientific">Chlamydia pecorum</name>
    <dbReference type="NCBI Taxonomy" id="85991"/>
    <lineage>
        <taxon>Bacteria</taxon>
        <taxon>Pseudomonadati</taxon>
        <taxon>Chlamydiota</taxon>
        <taxon>Chlamydiia</taxon>
        <taxon>Chlamydiales</taxon>
        <taxon>Chlamydiaceae</taxon>
        <taxon>Chlamydia/Chlamydophila group</taxon>
        <taxon>Chlamydia</taxon>
    </lineage>
</organism>
<evidence type="ECO:0000256" key="5">
    <source>
        <dbReference type="ARBA" id="ARBA00022963"/>
    </source>
</evidence>
<dbReference type="EC" id="3.1.4.4" evidence="3"/>
<evidence type="ECO:0000313" key="10">
    <source>
        <dbReference type="Proteomes" id="UP000054301"/>
    </source>
</evidence>
<accession>A0AA40PQ26</accession>
<dbReference type="CDD" id="cd09116">
    <property type="entry name" value="PLDc_Nuc_like"/>
    <property type="match status" value="1"/>
</dbReference>
<dbReference type="Gene3D" id="3.30.870.10">
    <property type="entry name" value="Endonuclease Chain A"/>
    <property type="match status" value="2"/>
</dbReference>